<proteinExistence type="predicted"/>
<dbReference type="Proteomes" id="UP000541444">
    <property type="component" value="Unassembled WGS sequence"/>
</dbReference>
<dbReference type="InterPro" id="IPR000387">
    <property type="entry name" value="Tyr_Pase_dom"/>
</dbReference>
<feature type="domain" description="Tyrosine specific protein phosphatases" evidence="8">
    <location>
        <begin position="245"/>
        <end position="317"/>
    </location>
</feature>
<sequence>MASPPTQINPKTTTPSIIMDFSTASPPKLSLSSNQIQYCSDALKLLRQKLSDPEKITQEFNQLKATRMKRPDMMKSCKIALEGVNSYKNRYGDVVPFDQNRVVLKSSNDRRSPGRSYINASVIKIGPTESVSQFIATQGPLPNTYEDFWEMVIQCHCPVIVMLTQLVDNYKMIKCGDYFQADNDLREFGKIYVATKWTRTTDNSLILRYLEANYNELEEPPQSVLHIQYPEWPDHGVPNVRHAVREILKMIYHVQPNLGPIVVHCSAGIGRTGAFCTILNTIQRILCGDMSALDLVNTVTVFRSQRNGMVQTMDQYKFCYETIVDELEDLTSEFSH</sequence>
<keyword evidence="5" id="KW-0378">Hydrolase</keyword>
<keyword evidence="4" id="KW-0597">Phosphoprotein</keyword>
<dbReference type="OrthoDB" id="10253954at2759"/>
<evidence type="ECO:0000256" key="3">
    <source>
        <dbReference type="ARBA" id="ARBA00022490"/>
    </source>
</evidence>
<protein>
    <recommendedName>
        <fullName evidence="2">protein-tyrosine-phosphatase</fullName>
        <ecNumber evidence="2">3.1.3.48</ecNumber>
    </recommendedName>
</protein>
<dbReference type="SUPFAM" id="SSF52799">
    <property type="entry name" value="(Phosphotyrosine protein) phosphatases II"/>
    <property type="match status" value="1"/>
</dbReference>
<evidence type="ECO:0000259" key="8">
    <source>
        <dbReference type="PROSITE" id="PS50056"/>
    </source>
</evidence>
<dbReference type="Pfam" id="PF00102">
    <property type="entry name" value="Y_phosphatase"/>
    <property type="match status" value="1"/>
</dbReference>
<comment type="caution">
    <text evidence="9">The sequence shown here is derived from an EMBL/GenBank/DDBJ whole genome shotgun (WGS) entry which is preliminary data.</text>
</comment>
<keyword evidence="10" id="KW-1185">Reference proteome</keyword>
<dbReference type="InterPro" id="IPR003595">
    <property type="entry name" value="Tyr_Pase_cat"/>
</dbReference>
<organism evidence="9 10">
    <name type="scientific">Kingdonia uniflora</name>
    <dbReference type="NCBI Taxonomy" id="39325"/>
    <lineage>
        <taxon>Eukaryota</taxon>
        <taxon>Viridiplantae</taxon>
        <taxon>Streptophyta</taxon>
        <taxon>Embryophyta</taxon>
        <taxon>Tracheophyta</taxon>
        <taxon>Spermatophyta</taxon>
        <taxon>Magnoliopsida</taxon>
        <taxon>Ranunculales</taxon>
        <taxon>Circaeasteraceae</taxon>
        <taxon>Kingdonia</taxon>
    </lineage>
</organism>
<evidence type="ECO:0000256" key="5">
    <source>
        <dbReference type="ARBA" id="ARBA00022801"/>
    </source>
</evidence>
<dbReference type="FunFam" id="3.90.190.10:FF:000045">
    <property type="entry name" value="Tyrosine-protein phosphatase non-receptor type 12"/>
    <property type="match status" value="1"/>
</dbReference>
<keyword evidence="6" id="KW-0904">Protein phosphatase</keyword>
<evidence type="ECO:0000259" key="7">
    <source>
        <dbReference type="PROSITE" id="PS50055"/>
    </source>
</evidence>
<evidence type="ECO:0000256" key="4">
    <source>
        <dbReference type="ARBA" id="ARBA00022553"/>
    </source>
</evidence>
<evidence type="ECO:0000256" key="1">
    <source>
        <dbReference type="ARBA" id="ARBA00004496"/>
    </source>
</evidence>
<dbReference type="InterPro" id="IPR050348">
    <property type="entry name" value="Protein-Tyr_Phosphatase"/>
</dbReference>
<accession>A0A7J7LZ42</accession>
<keyword evidence="3" id="KW-0963">Cytoplasm</keyword>
<evidence type="ECO:0000313" key="9">
    <source>
        <dbReference type="EMBL" id="KAF6147867.1"/>
    </source>
</evidence>
<dbReference type="EMBL" id="JACGCM010001872">
    <property type="protein sequence ID" value="KAF6147867.1"/>
    <property type="molecule type" value="Genomic_DNA"/>
</dbReference>
<dbReference type="GO" id="GO:0005737">
    <property type="term" value="C:cytoplasm"/>
    <property type="evidence" value="ECO:0007669"/>
    <property type="project" value="UniProtKB-SubCell"/>
</dbReference>
<dbReference type="CDD" id="cd17658">
    <property type="entry name" value="PTPc_plant_PTP1"/>
    <property type="match status" value="1"/>
</dbReference>
<reference evidence="9 10" key="1">
    <citation type="journal article" date="2020" name="IScience">
        <title>Genome Sequencing of the Endangered Kingdonia uniflora (Circaeasteraceae, Ranunculales) Reveals Potential Mechanisms of Evolutionary Specialization.</title>
        <authorList>
            <person name="Sun Y."/>
            <person name="Deng T."/>
            <person name="Zhang A."/>
            <person name="Moore M.J."/>
            <person name="Landis J.B."/>
            <person name="Lin N."/>
            <person name="Zhang H."/>
            <person name="Zhang X."/>
            <person name="Huang J."/>
            <person name="Zhang X."/>
            <person name="Sun H."/>
            <person name="Wang H."/>
        </authorList>
    </citation>
    <scope>NUCLEOTIDE SEQUENCE [LARGE SCALE GENOMIC DNA]</scope>
    <source>
        <strain evidence="9">TB1705</strain>
        <tissue evidence="9">Leaf</tissue>
    </source>
</reference>
<dbReference type="EC" id="3.1.3.48" evidence="2"/>
<dbReference type="PRINTS" id="PR00700">
    <property type="entry name" value="PRTYPHPHTASE"/>
</dbReference>
<dbReference type="PROSITE" id="PS50055">
    <property type="entry name" value="TYR_PHOSPHATASE_PTP"/>
    <property type="match status" value="1"/>
</dbReference>
<dbReference type="PANTHER" id="PTHR19134:SF449">
    <property type="entry name" value="TYROSINE-PROTEIN PHOSPHATASE 1"/>
    <property type="match status" value="1"/>
</dbReference>
<evidence type="ECO:0000313" key="10">
    <source>
        <dbReference type="Proteomes" id="UP000541444"/>
    </source>
</evidence>
<dbReference type="PANTHER" id="PTHR19134">
    <property type="entry name" value="RECEPTOR-TYPE TYROSINE-PROTEIN PHOSPHATASE"/>
    <property type="match status" value="1"/>
</dbReference>
<dbReference type="PROSITE" id="PS00383">
    <property type="entry name" value="TYR_PHOSPHATASE_1"/>
    <property type="match status" value="1"/>
</dbReference>
<feature type="domain" description="Tyrosine-protein phosphatase" evidence="7">
    <location>
        <begin position="56"/>
        <end position="326"/>
    </location>
</feature>
<dbReference type="InterPro" id="IPR016130">
    <property type="entry name" value="Tyr_Pase_AS"/>
</dbReference>
<dbReference type="AlphaFoldDB" id="A0A7J7LZ42"/>
<evidence type="ECO:0000256" key="2">
    <source>
        <dbReference type="ARBA" id="ARBA00013064"/>
    </source>
</evidence>
<dbReference type="PROSITE" id="PS50056">
    <property type="entry name" value="TYR_PHOSPHATASE_2"/>
    <property type="match status" value="1"/>
</dbReference>
<evidence type="ECO:0000256" key="6">
    <source>
        <dbReference type="ARBA" id="ARBA00022912"/>
    </source>
</evidence>
<name>A0A7J7LZ42_9MAGN</name>
<comment type="subcellular location">
    <subcellularLocation>
        <location evidence="1">Cytoplasm</location>
    </subcellularLocation>
</comment>
<dbReference type="Gene3D" id="3.90.190.10">
    <property type="entry name" value="Protein tyrosine phosphatase superfamily"/>
    <property type="match status" value="1"/>
</dbReference>
<gene>
    <name evidence="9" type="ORF">GIB67_014447</name>
</gene>
<dbReference type="InterPro" id="IPR029021">
    <property type="entry name" value="Prot-tyrosine_phosphatase-like"/>
</dbReference>
<dbReference type="SMART" id="SM00404">
    <property type="entry name" value="PTPc_motif"/>
    <property type="match status" value="1"/>
</dbReference>
<dbReference type="InterPro" id="IPR000242">
    <property type="entry name" value="PTP_cat"/>
</dbReference>
<dbReference type="SMART" id="SM00194">
    <property type="entry name" value="PTPc"/>
    <property type="match status" value="1"/>
</dbReference>
<dbReference type="GO" id="GO:0004725">
    <property type="term" value="F:protein tyrosine phosphatase activity"/>
    <property type="evidence" value="ECO:0007669"/>
    <property type="project" value="UniProtKB-EC"/>
</dbReference>